<evidence type="ECO:0000256" key="2">
    <source>
        <dbReference type="ARBA" id="ARBA00022723"/>
    </source>
</evidence>
<dbReference type="InterPro" id="IPR012921">
    <property type="entry name" value="SPOC_C"/>
</dbReference>
<dbReference type="PANTHER" id="PTHR11477">
    <property type="entry name" value="TRANSCRIPTION FACTOR S-II ZINC FINGER DOMAIN-CONTAINING PROTEIN"/>
    <property type="match status" value="1"/>
</dbReference>
<evidence type="ECO:0000259" key="11">
    <source>
        <dbReference type="PROSITE" id="PS50016"/>
    </source>
</evidence>
<dbReference type="GO" id="GO:0006351">
    <property type="term" value="P:DNA-templated transcription"/>
    <property type="evidence" value="ECO:0007669"/>
    <property type="project" value="InterPro"/>
</dbReference>
<dbReference type="Gene3D" id="1.10.472.30">
    <property type="entry name" value="Transcription elongation factor S-II, central domain"/>
    <property type="match status" value="1"/>
</dbReference>
<dbReference type="InterPro" id="IPR003618">
    <property type="entry name" value="TFIIS_cen_dom"/>
</dbReference>
<evidence type="ECO:0000256" key="5">
    <source>
        <dbReference type="ARBA" id="ARBA00023015"/>
    </source>
</evidence>
<feature type="compositionally biased region" description="Basic and acidic residues" evidence="10">
    <location>
        <begin position="418"/>
        <end position="449"/>
    </location>
</feature>
<evidence type="ECO:0008006" key="15">
    <source>
        <dbReference type="Google" id="ProtNLM"/>
    </source>
</evidence>
<protein>
    <recommendedName>
        <fullName evidence="15">Death-inducer obliterator 1</fullName>
    </recommendedName>
</protein>
<feature type="compositionally biased region" description="Acidic residues" evidence="10">
    <location>
        <begin position="208"/>
        <end position="240"/>
    </location>
</feature>
<feature type="compositionally biased region" description="Polar residues" evidence="10">
    <location>
        <begin position="602"/>
        <end position="611"/>
    </location>
</feature>
<dbReference type="PROSITE" id="PS51321">
    <property type="entry name" value="TFIIS_CENTRAL"/>
    <property type="match status" value="1"/>
</dbReference>
<feature type="compositionally biased region" description="Low complexity" evidence="10">
    <location>
        <begin position="612"/>
        <end position="629"/>
    </location>
</feature>
<evidence type="ECO:0000259" key="12">
    <source>
        <dbReference type="PROSITE" id="PS51321"/>
    </source>
</evidence>
<feature type="compositionally biased region" description="Basic and acidic residues" evidence="10">
    <location>
        <begin position="377"/>
        <end position="404"/>
    </location>
</feature>
<dbReference type="InterPro" id="IPR019786">
    <property type="entry name" value="Zinc_finger_PHD-type_CS"/>
</dbReference>
<evidence type="ECO:0000256" key="9">
    <source>
        <dbReference type="SAM" id="Coils"/>
    </source>
</evidence>
<organism evidence="13 14">
    <name type="scientific">Ignelater luminosus</name>
    <name type="common">Cucubano</name>
    <name type="synonym">Pyrophorus luminosus</name>
    <dbReference type="NCBI Taxonomy" id="2038154"/>
    <lineage>
        <taxon>Eukaryota</taxon>
        <taxon>Metazoa</taxon>
        <taxon>Ecdysozoa</taxon>
        <taxon>Arthropoda</taxon>
        <taxon>Hexapoda</taxon>
        <taxon>Insecta</taxon>
        <taxon>Pterygota</taxon>
        <taxon>Neoptera</taxon>
        <taxon>Endopterygota</taxon>
        <taxon>Coleoptera</taxon>
        <taxon>Polyphaga</taxon>
        <taxon>Elateriformia</taxon>
        <taxon>Elateroidea</taxon>
        <taxon>Elateridae</taxon>
        <taxon>Agrypninae</taxon>
        <taxon>Pyrophorini</taxon>
        <taxon>Ignelater</taxon>
    </lineage>
</organism>
<feature type="compositionally biased region" description="Pro residues" evidence="10">
    <location>
        <begin position="1896"/>
        <end position="1907"/>
    </location>
</feature>
<feature type="compositionally biased region" description="Polar residues" evidence="10">
    <location>
        <begin position="1618"/>
        <end position="1632"/>
    </location>
</feature>
<dbReference type="Pfam" id="PF07500">
    <property type="entry name" value="TFIIS_M"/>
    <property type="match status" value="1"/>
</dbReference>
<keyword evidence="5" id="KW-0805">Transcription regulation</keyword>
<feature type="compositionally biased region" description="Basic and acidic residues" evidence="10">
    <location>
        <begin position="1346"/>
        <end position="1359"/>
    </location>
</feature>
<evidence type="ECO:0000256" key="4">
    <source>
        <dbReference type="ARBA" id="ARBA00022833"/>
    </source>
</evidence>
<feature type="compositionally biased region" description="Pro residues" evidence="10">
    <location>
        <begin position="1554"/>
        <end position="1573"/>
    </location>
</feature>
<feature type="coiled-coil region" evidence="9">
    <location>
        <begin position="1680"/>
        <end position="1707"/>
    </location>
</feature>
<evidence type="ECO:0000313" key="13">
    <source>
        <dbReference type="EMBL" id="KAF2894257.1"/>
    </source>
</evidence>
<keyword evidence="6" id="KW-0804">Transcription</keyword>
<dbReference type="InterPro" id="IPR037259">
    <property type="entry name" value="BRK_sf"/>
</dbReference>
<dbReference type="SMART" id="SM00510">
    <property type="entry name" value="TFS2M"/>
    <property type="match status" value="1"/>
</dbReference>
<feature type="compositionally biased region" description="Basic residues" evidence="10">
    <location>
        <begin position="1246"/>
        <end position="1261"/>
    </location>
</feature>
<dbReference type="PROSITE" id="PS01359">
    <property type="entry name" value="ZF_PHD_1"/>
    <property type="match status" value="1"/>
</dbReference>
<feature type="region of interest" description="Disordered" evidence="10">
    <location>
        <begin position="602"/>
        <end position="693"/>
    </location>
</feature>
<dbReference type="SUPFAM" id="SSF57903">
    <property type="entry name" value="FYVE/PHD zinc finger"/>
    <property type="match status" value="1"/>
</dbReference>
<keyword evidence="9" id="KW-0175">Coiled coil</keyword>
<evidence type="ECO:0000313" key="14">
    <source>
        <dbReference type="Proteomes" id="UP000801492"/>
    </source>
</evidence>
<dbReference type="GO" id="GO:0008270">
    <property type="term" value="F:zinc ion binding"/>
    <property type="evidence" value="ECO:0007669"/>
    <property type="project" value="UniProtKB-KW"/>
</dbReference>
<feature type="compositionally biased region" description="Polar residues" evidence="10">
    <location>
        <begin position="910"/>
        <end position="924"/>
    </location>
</feature>
<feature type="compositionally biased region" description="Basic and acidic residues" evidence="10">
    <location>
        <begin position="290"/>
        <end position="301"/>
    </location>
</feature>
<feature type="compositionally biased region" description="Low complexity" evidence="10">
    <location>
        <begin position="781"/>
        <end position="793"/>
    </location>
</feature>
<dbReference type="InterPro" id="IPR011011">
    <property type="entry name" value="Znf_FYVE_PHD"/>
</dbReference>
<feature type="compositionally biased region" description="Basic residues" evidence="10">
    <location>
        <begin position="246"/>
        <end position="257"/>
    </location>
</feature>
<evidence type="ECO:0000256" key="6">
    <source>
        <dbReference type="ARBA" id="ARBA00023163"/>
    </source>
</evidence>
<feature type="region of interest" description="Disordered" evidence="10">
    <location>
        <begin position="907"/>
        <end position="1005"/>
    </location>
</feature>
<dbReference type="Gene3D" id="3.30.40.10">
    <property type="entry name" value="Zinc/RING finger domain, C3HC4 (zinc finger)"/>
    <property type="match status" value="1"/>
</dbReference>
<dbReference type="Pfam" id="PF00628">
    <property type="entry name" value="PHD"/>
    <property type="match status" value="1"/>
</dbReference>
<dbReference type="InterPro" id="IPR001965">
    <property type="entry name" value="Znf_PHD"/>
</dbReference>
<comment type="caution">
    <text evidence="13">The sequence shown here is derived from an EMBL/GenBank/DDBJ whole genome shotgun (WGS) entry which is preliminary data.</text>
</comment>
<feature type="region of interest" description="Disordered" evidence="10">
    <location>
        <begin position="1779"/>
        <end position="1927"/>
    </location>
</feature>
<feature type="compositionally biased region" description="Low complexity" evidence="10">
    <location>
        <begin position="1809"/>
        <end position="1823"/>
    </location>
</feature>
<dbReference type="InterPro" id="IPR006576">
    <property type="entry name" value="BRK_domain"/>
</dbReference>
<feature type="compositionally biased region" description="Acidic residues" evidence="10">
    <location>
        <begin position="1599"/>
        <end position="1612"/>
    </location>
</feature>
<feature type="region of interest" description="Disordered" evidence="10">
    <location>
        <begin position="1159"/>
        <end position="1275"/>
    </location>
</feature>
<feature type="domain" description="PHD-type" evidence="11">
    <location>
        <begin position="695"/>
        <end position="749"/>
    </location>
</feature>
<comment type="subcellular location">
    <subcellularLocation>
        <location evidence="1">Nucleus</location>
    </subcellularLocation>
</comment>
<dbReference type="OrthoDB" id="1884872at2759"/>
<feature type="region of interest" description="Disordered" evidence="10">
    <location>
        <begin position="1547"/>
        <end position="1632"/>
    </location>
</feature>
<feature type="compositionally biased region" description="Acidic residues" evidence="10">
    <location>
        <begin position="682"/>
        <end position="693"/>
    </location>
</feature>
<dbReference type="GO" id="GO:0005634">
    <property type="term" value="C:nucleus"/>
    <property type="evidence" value="ECO:0007669"/>
    <property type="project" value="UniProtKB-SubCell"/>
</dbReference>
<reference evidence="13" key="1">
    <citation type="submission" date="2019-08" db="EMBL/GenBank/DDBJ databases">
        <title>The genome of the North American firefly Photinus pyralis.</title>
        <authorList>
            <consortium name="Photinus pyralis genome working group"/>
            <person name="Fallon T.R."/>
            <person name="Sander Lower S.E."/>
            <person name="Weng J.-K."/>
        </authorList>
    </citation>
    <scope>NUCLEOTIDE SEQUENCE</scope>
    <source>
        <strain evidence="13">TRF0915ILg1</strain>
        <tissue evidence="13">Whole body</tissue>
    </source>
</reference>
<evidence type="ECO:0000256" key="3">
    <source>
        <dbReference type="ARBA" id="ARBA00022771"/>
    </source>
</evidence>
<feature type="compositionally biased region" description="Basic and acidic residues" evidence="10">
    <location>
        <begin position="1262"/>
        <end position="1275"/>
    </location>
</feature>
<dbReference type="PANTHER" id="PTHR11477:SF51">
    <property type="entry name" value="PROTEIN PARTNER OF SNF, ISOFORM B"/>
    <property type="match status" value="1"/>
</dbReference>
<feature type="compositionally biased region" description="Basic and acidic residues" evidence="10">
    <location>
        <begin position="658"/>
        <end position="676"/>
    </location>
</feature>
<keyword evidence="14" id="KW-1185">Reference proteome</keyword>
<feature type="compositionally biased region" description="Polar residues" evidence="10">
    <location>
        <begin position="1861"/>
        <end position="1874"/>
    </location>
</feature>
<dbReference type="Pfam" id="PF07533">
    <property type="entry name" value="BRK"/>
    <property type="match status" value="1"/>
</dbReference>
<dbReference type="CDD" id="cd15552">
    <property type="entry name" value="PHD_PHF3_like"/>
    <property type="match status" value="1"/>
</dbReference>
<sequence>MSNSVVKVTETPINDSLILVIGEDGTVTPDKETVEAYLNSRSGETELQIMQVNRSDGKNMDVTVDTLTYLANHEEEASSYNNKTEEMDEIARNLNSFRMDHDYTPLTSPRRPDPPEEEVSEIDELAQTLSILEGSNSSQASPQVPSISPVKVVKTTGIKTQKKLLTLNTQIANKSRIKQPQSTPVFKQPNKTAVVKPKTIPKPKPPVEEEQEEDHFSDEDFIMESEESEDDANDSDFDIDDALKNKSIKKTNRSRAKIMHDLSMDSSKSIKTPVKTIKTIPPKVSAPPKVEPEPPKVEKPPEPVTENKAAEKKPIPKKEKKTPKPILDDFALFSTPDIIRRVGGKQDSVTTPTTPNTPESPKSIKPAKIFPTPIKTGGERNSVDSKEKRLSIDGKTNSAEKDNTVKQSVHRLSLSSETKSKEKRLSVDEKTRRHSVDIKMNSDKVGDSRKAHHASLSTTGSNKIENHVSVQNLEESSGGNSNESLADNHLEPMPSAEDIRAIIQNENTKTFTSNLVIPEPSEQPSEPNIDQSQINLETAALDLDQSILDNINSDLISEDILYQVAQSLVDNAELQNAIDKSLVDGNLVLDTSIQQNISNDHSTPIQQHQQNTPSQVSPSVEPTTPTSTVKGTQVVRSGGRVVVIPPIERPTTRSRNKKQQEETSKQAKLLDDEHVSGAELDSSSDDDKSDDDPDKLWCICNQPHNNRFMICCDTCEEWYHGKCVNVTKAMGQMMEQQGKEWICLYCKDPSLKRPAAAARRVRKASRASATDNTSNDAKTESVPSSPISSPSSVPGCLVCGKPCRTNSIYCSDPCILKHAKVVEKVVVFERSSGRILSGNNAPTAANLDKWLQQNPGFEVVRSTNANKPVTTKPLTQSKLKIVKNPTTQGGVSLAIQKRGVNVSILRHSPKQQQPGSTPQKSKNITGIKIVSKQVATPPRTKLIQPAPLVRTPAPISSSSKPKLVQTHLKTPPQTPKDKPMPQKTPKSRQAEETAPQPKKEENIRDNVQKTLFEQLTNRLKLTDDVKLTKEEVTKISTEIELQLYKCFGDTGQKYRNKYRSLMFNIKDIKNQTLWRRICEKSISPYQLVRLSPDDMASQELALWRERENKHQLDMITKSELEQLGRSKQYVFKTHKGEQELEENRPTDAVENTEVIMGLAADGSASPESSSDAKKDTKDKKVFKHNRADRERNHDRKFSKEKDKNERKDRKREHRSSSKDIGHRKRSRSKESSRHSEKNRSRSRDRDRHRRSSHRSSRHKKDSSHNTTDKLDKKSKEILEQLVDNKIVPPLEDRLWKHVQQEDITTAPNAESDSDHEPTSTVTIPTPPRTGEMEESHLMSHSSNDLSDIKEEKEDDDKNNVYKNVSQDSYMDDDGSKSPPPKVPDEFLWKGTINMVDVAQISITAHEVSGDCTGLGVELPLCLDVVGRISPETVWDYIGKMKCSNSKTISLIRLNATNIEEKMPYIALYSYLSSRNRLGVVKSNNKAVKDFYILPLSNQKPIPQALLPLNGPGFEESRPSLLLGIIVRDKRKRPLFVNNSSPSKKVKVEVSVVPPTTPTTPAAPPTRSYTPPPTTVNLDPRLKTTPTLPKAVVKDSPKEDDMDEPYSPEDSDPDTTPTVATDNNSKSTHLNSTDLSNLLTGSVKSSSFLETGLTTQTFEPFSNKFDTIPGLDENTPLPASSQELQRKMEELDQCIAIHKAEIDNMSQNISTTTGIGTSALANIALPSNLQQILDSIKGINATTGDEITQTVKSDTKPGASAESELTIPLMLPKINARSHTTVPAASNTASPTIPLNLPKGKSRFSASNSPTNQNTNTPNKTVPPQRHKESDKGTSVLSSLSEEDLIRKAAEMLGETEDSSANKKLNTKESTTYSPTPAYKPPVGHSTTSFTSGPIVYTPPPNLVPPSPLMSKSSKLDLSQPPIPGLED</sequence>
<feature type="region of interest" description="Disordered" evidence="10">
    <location>
        <begin position="1306"/>
        <end position="1383"/>
    </location>
</feature>
<feature type="region of interest" description="Disordered" evidence="10">
    <location>
        <begin position="176"/>
        <end position="465"/>
    </location>
</feature>
<dbReference type="PROSITE" id="PS50016">
    <property type="entry name" value="ZF_PHD_2"/>
    <property type="match status" value="1"/>
</dbReference>
<accession>A0A8K0CZM4</accession>
<proteinExistence type="predicted"/>
<dbReference type="Pfam" id="PF07744">
    <property type="entry name" value="SPOC"/>
    <property type="match status" value="1"/>
</dbReference>
<keyword evidence="2" id="KW-0479">Metal-binding</keyword>
<keyword evidence="7" id="KW-0539">Nucleus</keyword>
<dbReference type="SMART" id="SM00592">
    <property type="entry name" value="BRK"/>
    <property type="match status" value="1"/>
</dbReference>
<gene>
    <name evidence="13" type="ORF">ILUMI_11918</name>
</gene>
<dbReference type="Proteomes" id="UP000801492">
    <property type="component" value="Unassembled WGS sequence"/>
</dbReference>
<dbReference type="InterPro" id="IPR013083">
    <property type="entry name" value="Znf_RING/FYVE/PHD"/>
</dbReference>
<evidence type="ECO:0000256" key="10">
    <source>
        <dbReference type="SAM" id="MobiDB-lite"/>
    </source>
</evidence>
<feature type="compositionally biased region" description="Polar residues" evidence="10">
    <location>
        <begin position="455"/>
        <end position="465"/>
    </location>
</feature>
<evidence type="ECO:0000256" key="7">
    <source>
        <dbReference type="ARBA" id="ARBA00023242"/>
    </source>
</evidence>
<dbReference type="SUPFAM" id="SSF46942">
    <property type="entry name" value="Elongation factor TFIIS domain 2"/>
    <property type="match status" value="1"/>
</dbReference>
<dbReference type="SMART" id="SM00249">
    <property type="entry name" value="PHD"/>
    <property type="match status" value="1"/>
</dbReference>
<dbReference type="InterPro" id="IPR019787">
    <property type="entry name" value="Znf_PHD-finger"/>
</dbReference>
<feature type="region of interest" description="Disordered" evidence="10">
    <location>
        <begin position="757"/>
        <end position="793"/>
    </location>
</feature>
<feature type="compositionally biased region" description="Low complexity" evidence="10">
    <location>
        <begin position="1908"/>
        <end position="1918"/>
    </location>
</feature>
<evidence type="ECO:0000256" key="1">
    <source>
        <dbReference type="ARBA" id="ARBA00004123"/>
    </source>
</evidence>
<evidence type="ECO:0000256" key="8">
    <source>
        <dbReference type="PROSITE-ProRule" id="PRU00146"/>
    </source>
</evidence>
<feature type="compositionally biased region" description="Basic and acidic residues" evidence="10">
    <location>
        <begin position="1228"/>
        <end position="1245"/>
    </location>
</feature>
<dbReference type="Gene3D" id="3.40.5.120">
    <property type="match status" value="1"/>
</dbReference>
<dbReference type="InterPro" id="IPR036575">
    <property type="entry name" value="TFIIS_cen_dom_sf"/>
</dbReference>
<dbReference type="EMBL" id="VTPC01007183">
    <property type="protein sequence ID" value="KAF2894257.1"/>
    <property type="molecule type" value="Genomic_DNA"/>
</dbReference>
<feature type="compositionally biased region" description="Polar residues" evidence="10">
    <location>
        <begin position="176"/>
        <end position="185"/>
    </location>
</feature>
<feature type="compositionally biased region" description="Basic and acidic residues" evidence="10">
    <location>
        <begin position="1170"/>
        <end position="1207"/>
    </location>
</feature>
<dbReference type="SUPFAM" id="SSF160481">
    <property type="entry name" value="BRK domain-like"/>
    <property type="match status" value="1"/>
</dbReference>
<feature type="compositionally biased region" description="Polar residues" evidence="10">
    <location>
        <begin position="1779"/>
        <end position="1792"/>
    </location>
</feature>
<feature type="compositionally biased region" description="Basic and acidic residues" evidence="10">
    <location>
        <begin position="308"/>
        <end position="317"/>
    </location>
</feature>
<feature type="domain" description="TFIIS central" evidence="12">
    <location>
        <begin position="1003"/>
        <end position="1123"/>
    </location>
</feature>
<name>A0A8K0CZM4_IGNLU</name>
<keyword evidence="4" id="KW-0862">Zinc</keyword>
<keyword evidence="3 8" id="KW-0863">Zinc-finger</keyword>